<dbReference type="eggNOG" id="COG3454">
    <property type="taxonomic scope" value="Bacteria"/>
</dbReference>
<dbReference type="SUPFAM" id="SSF51338">
    <property type="entry name" value="Composite domain of metallo-dependent hydrolases"/>
    <property type="match status" value="1"/>
</dbReference>
<proteinExistence type="predicted"/>
<protein>
    <submittedName>
        <fullName evidence="1">Phosphonate metabolism protein</fullName>
    </submittedName>
</protein>
<name>E1IFF6_9CHLR</name>
<dbReference type="NCBIfam" id="NF011988">
    <property type="entry name" value="PRK15446.2-4"/>
    <property type="match status" value="1"/>
</dbReference>
<dbReference type="GO" id="GO:0016810">
    <property type="term" value="F:hydrolase activity, acting on carbon-nitrogen (but not peptide) bonds"/>
    <property type="evidence" value="ECO:0007669"/>
    <property type="project" value="InterPro"/>
</dbReference>
<dbReference type="PANTHER" id="PTHR43135">
    <property type="entry name" value="ALPHA-D-RIBOSE 1-METHYLPHOSPHONATE 5-TRIPHOSPHATE DIPHOSPHATASE"/>
    <property type="match status" value="1"/>
</dbReference>
<dbReference type="EMBL" id="ADVR01000091">
    <property type="protein sequence ID" value="EFO80066.1"/>
    <property type="molecule type" value="Genomic_DNA"/>
</dbReference>
<dbReference type="NCBIfam" id="NF011984">
    <property type="entry name" value="PRK15446.1-5"/>
    <property type="match status" value="1"/>
</dbReference>
<dbReference type="NCBIfam" id="NF011990">
    <property type="entry name" value="PRK15446.2-6"/>
    <property type="match status" value="1"/>
</dbReference>
<comment type="caution">
    <text evidence="1">The sequence shown here is derived from an EMBL/GenBank/DDBJ whole genome shotgun (WGS) entry which is preliminary data.</text>
</comment>
<dbReference type="HOGENOM" id="CLU_060303_1_0_0"/>
<dbReference type="PIRSF" id="PIRSF038971">
    <property type="entry name" value="PhnM"/>
    <property type="match status" value="1"/>
</dbReference>
<reference evidence="1 2" key="1">
    <citation type="journal article" date="2011" name="J. Bacteriol.">
        <title>Draft genome sequence of the anoxygenic filamentous phototrophic bacterium Oscillochloris trichoides subsp. DG-6.</title>
        <authorList>
            <person name="Kuznetsov B.B."/>
            <person name="Ivanovsky R.N."/>
            <person name="Keppen O.I."/>
            <person name="Sukhacheva M.V."/>
            <person name="Bumazhkin B.K."/>
            <person name="Patutina E.O."/>
            <person name="Beletsky A.V."/>
            <person name="Mardanov A.V."/>
            <person name="Baslerov R.V."/>
            <person name="Panteleeva A.N."/>
            <person name="Kolganova T.V."/>
            <person name="Ravin N.V."/>
            <person name="Skryabin K.G."/>
        </authorList>
    </citation>
    <scope>NUCLEOTIDE SEQUENCE [LARGE SCALE GENOMIC DNA]</scope>
    <source>
        <strain evidence="1 2">DG-6</strain>
    </source>
</reference>
<evidence type="ECO:0000313" key="2">
    <source>
        <dbReference type="Proteomes" id="UP000054010"/>
    </source>
</evidence>
<dbReference type="InterPro" id="IPR011059">
    <property type="entry name" value="Metal-dep_hydrolase_composite"/>
</dbReference>
<dbReference type="AlphaFoldDB" id="E1IFF6"/>
<dbReference type="Gene3D" id="2.30.40.10">
    <property type="entry name" value="Urease, subunit C, domain 1"/>
    <property type="match status" value="2"/>
</dbReference>
<keyword evidence="2" id="KW-1185">Reference proteome</keyword>
<dbReference type="PANTHER" id="PTHR43135:SF3">
    <property type="entry name" value="ALPHA-D-RIBOSE 1-METHYLPHOSPHONATE 5-TRIPHOSPHATE DIPHOSPHATASE"/>
    <property type="match status" value="1"/>
</dbReference>
<dbReference type="InterPro" id="IPR051781">
    <property type="entry name" value="Metallo-dep_Hydrolase"/>
</dbReference>
<dbReference type="SUPFAM" id="SSF51556">
    <property type="entry name" value="Metallo-dependent hydrolases"/>
    <property type="match status" value="1"/>
</dbReference>
<dbReference type="NCBIfam" id="NF011987">
    <property type="entry name" value="PRK15446.2-3"/>
    <property type="match status" value="1"/>
</dbReference>
<dbReference type="InterPro" id="IPR032466">
    <property type="entry name" value="Metal_Hydrolase"/>
</dbReference>
<sequence>MIERGGLLIDGTQIAQIVEGDVSQDRAGSVVDGSGLILMPGMIDMHGDMLESEVEPRPGVQFPMDMAVFELDKRLAANGITTAYAALSFWDGVSGRSTNHRSGEHAHRMSTAVYNLRNQLLIDLRIHARYEVPTPSVAPALVDLLDRGMVHMVSLMDHTPGQGQYRDMEQYVSFISKWRNASPAEVEAETHERIQNAKNDPHIWRTAADIVTQALACGLPIASHDDDTAQKIDHMADFSVRISEFPVTLVAAQEARQRGMAVVMGAPNILRGGSHSGNLSAIEAVLAGVVDMLAADYAPAALLQAVFILVDKGILPLHAAVKLVSQNVATALGLHDRGRIAAGLSADLILVEPGPRPRVRGTIRRGVPIYWDATLARRTIVHDWGTRVAYSC</sequence>
<gene>
    <name evidence="1" type="ORF">OSCT_2057</name>
</gene>
<dbReference type="InterPro" id="IPR012696">
    <property type="entry name" value="PhnM"/>
</dbReference>
<accession>E1IFF6</accession>
<organism evidence="1 2">
    <name type="scientific">Oscillochloris trichoides DG-6</name>
    <dbReference type="NCBI Taxonomy" id="765420"/>
    <lineage>
        <taxon>Bacteria</taxon>
        <taxon>Bacillati</taxon>
        <taxon>Chloroflexota</taxon>
        <taxon>Chloroflexia</taxon>
        <taxon>Chloroflexales</taxon>
        <taxon>Chloroflexineae</taxon>
        <taxon>Oscillochloridaceae</taxon>
        <taxon>Oscillochloris</taxon>
    </lineage>
</organism>
<dbReference type="STRING" id="765420.OSCT_2057"/>
<dbReference type="Gene3D" id="3.20.20.140">
    <property type="entry name" value="Metal-dependent hydrolases"/>
    <property type="match status" value="2"/>
</dbReference>
<evidence type="ECO:0000313" key="1">
    <source>
        <dbReference type="EMBL" id="EFO80066.1"/>
    </source>
</evidence>
<dbReference type="NCBIfam" id="TIGR02318">
    <property type="entry name" value="phosphono_phnM"/>
    <property type="match status" value="1"/>
</dbReference>
<dbReference type="Proteomes" id="UP000054010">
    <property type="component" value="Unassembled WGS sequence"/>
</dbReference>
<dbReference type="GO" id="GO:0019700">
    <property type="term" value="P:organic phosphonate catabolic process"/>
    <property type="evidence" value="ECO:0007669"/>
    <property type="project" value="InterPro"/>
</dbReference>